<evidence type="ECO:0000259" key="2">
    <source>
        <dbReference type="Pfam" id="PF26239"/>
    </source>
</evidence>
<protein>
    <recommendedName>
        <fullName evidence="2">DUF8054 domain-containing protein</fullName>
    </recommendedName>
</protein>
<dbReference type="EMBL" id="CP031150">
    <property type="protein sequence ID" value="AXG06066.1"/>
    <property type="molecule type" value="Genomic_DNA"/>
</dbReference>
<evidence type="ECO:0000313" key="6">
    <source>
        <dbReference type="Proteomes" id="UP000253273"/>
    </source>
</evidence>
<dbReference type="Pfam" id="PF26239">
    <property type="entry name" value="DUF8054"/>
    <property type="match status" value="1"/>
</dbReference>
<dbReference type="Proteomes" id="UP000252985">
    <property type="component" value="Chromosome"/>
</dbReference>
<accession>A0A345EB39</accession>
<sequence>MKIPRGDLLRSRVVDDPGATLATALERRLTGYAVFEPQDAVLLGDERRGVVTFEDGVPVLAYCTDTDRGGADALADVASPGPYSAELYELDRDALAEAHEADELRVSPGLPAERLGADRTLVTRTRDAAPDDRLGADDTDAVEAFLADESQIEAIREQAREEARARAEEWGLTDALDD</sequence>
<keyword evidence="6" id="KW-1185">Reference proteome</keyword>
<dbReference type="KEGG" id="haq:DU484_05725"/>
<evidence type="ECO:0000256" key="1">
    <source>
        <dbReference type="SAM" id="MobiDB-lite"/>
    </source>
</evidence>
<organism evidence="3 6">
    <name type="scientific">Haloplanus rubicundus</name>
    <dbReference type="NCBI Taxonomy" id="1547898"/>
    <lineage>
        <taxon>Archaea</taxon>
        <taxon>Methanobacteriati</taxon>
        <taxon>Methanobacteriota</taxon>
        <taxon>Stenosarchaea group</taxon>
        <taxon>Halobacteria</taxon>
        <taxon>Halobacteriales</taxon>
        <taxon>Haloferacaceae</taxon>
        <taxon>Haloplanus</taxon>
    </lineage>
</organism>
<name>A0A345E1J4_9EURY</name>
<dbReference type="RefSeq" id="WP_114585212.1">
    <property type="nucleotide sequence ID" value="NZ_CP031148.1"/>
</dbReference>
<proteinExistence type="predicted"/>
<feature type="region of interest" description="Disordered" evidence="1">
    <location>
        <begin position="157"/>
        <end position="178"/>
    </location>
</feature>
<accession>A0A345E1J4</accession>
<evidence type="ECO:0000313" key="3">
    <source>
        <dbReference type="EMBL" id="AXG06066.1"/>
    </source>
</evidence>
<dbReference type="GeneID" id="37286457"/>
<dbReference type="Proteomes" id="UP000253273">
    <property type="component" value="Chromosome"/>
</dbReference>
<dbReference type="OrthoDB" id="267121at2157"/>
<gene>
    <name evidence="4" type="ORF">DU484_05725</name>
    <name evidence="3" type="ORF">DU500_06195</name>
</gene>
<reference evidence="3 6" key="2">
    <citation type="submission" date="2018-07" db="EMBL/GenBank/DDBJ databases">
        <title>Genome sequences of Haloplanus sp. CBA1113.</title>
        <authorList>
            <person name="Kim Y.B."/>
            <person name="Roh S.W."/>
        </authorList>
    </citation>
    <scope>NUCLEOTIDE SEQUENCE [LARGE SCALE GENOMIC DNA]</scope>
    <source>
        <strain evidence="3 6">CBA1113</strain>
    </source>
</reference>
<dbReference type="AlphaFoldDB" id="A0A345E1J4"/>
<feature type="domain" description="DUF8054" evidence="2">
    <location>
        <begin position="2"/>
        <end position="172"/>
    </location>
</feature>
<dbReference type="InterPro" id="IPR058367">
    <property type="entry name" value="DUF8054"/>
</dbReference>
<dbReference type="EMBL" id="CP031148">
    <property type="protein sequence ID" value="AXG09411.1"/>
    <property type="molecule type" value="Genomic_DNA"/>
</dbReference>
<reference evidence="4 5" key="1">
    <citation type="submission" date="2018-07" db="EMBL/GenBank/DDBJ databases">
        <title>Genome sequences of Haloplanus sp. CBA1112.</title>
        <authorList>
            <person name="Kim Y.B."/>
            <person name="Roh S.W."/>
        </authorList>
    </citation>
    <scope>NUCLEOTIDE SEQUENCE [LARGE SCALE GENOMIC DNA]</scope>
    <source>
        <strain evidence="4 5">CBA1112</strain>
    </source>
</reference>
<dbReference type="KEGG" id="haj:DU500_06195"/>
<feature type="compositionally biased region" description="Basic and acidic residues" evidence="1">
    <location>
        <begin position="157"/>
        <end position="169"/>
    </location>
</feature>
<evidence type="ECO:0000313" key="4">
    <source>
        <dbReference type="EMBL" id="AXG09411.1"/>
    </source>
</evidence>
<evidence type="ECO:0000313" key="5">
    <source>
        <dbReference type="Proteomes" id="UP000252985"/>
    </source>
</evidence>